<gene>
    <name evidence="2" type="ORF">DQK91_11325</name>
</gene>
<dbReference type="InterPro" id="IPR045889">
    <property type="entry name" value="MES/HNL"/>
</dbReference>
<proteinExistence type="predicted"/>
<dbReference type="GO" id="GO:0080030">
    <property type="term" value="F:methyl indole-3-acetate esterase activity"/>
    <property type="evidence" value="ECO:0007669"/>
    <property type="project" value="TreeGrafter"/>
</dbReference>
<dbReference type="PANTHER" id="PTHR10992">
    <property type="entry name" value="METHYLESTERASE FAMILY MEMBER"/>
    <property type="match status" value="1"/>
</dbReference>
<organism evidence="2 3">
    <name type="scientific">Oceanidesulfovibrio marinus</name>
    <dbReference type="NCBI Taxonomy" id="370038"/>
    <lineage>
        <taxon>Bacteria</taxon>
        <taxon>Pseudomonadati</taxon>
        <taxon>Thermodesulfobacteriota</taxon>
        <taxon>Desulfovibrionia</taxon>
        <taxon>Desulfovibrionales</taxon>
        <taxon>Desulfovibrionaceae</taxon>
        <taxon>Oceanidesulfovibrio</taxon>
    </lineage>
</organism>
<evidence type="ECO:0000313" key="3">
    <source>
        <dbReference type="Proteomes" id="UP000434052"/>
    </source>
</evidence>
<protein>
    <submittedName>
        <fullName evidence="2">Alpha/beta hydrolase</fullName>
    </submittedName>
</protein>
<feature type="domain" description="AB hydrolase-1" evidence="1">
    <location>
        <begin position="4"/>
        <end position="224"/>
    </location>
</feature>
<dbReference type="Proteomes" id="UP000434052">
    <property type="component" value="Unassembled WGS sequence"/>
</dbReference>
<keyword evidence="2" id="KW-0378">Hydrolase</keyword>
<evidence type="ECO:0000259" key="1">
    <source>
        <dbReference type="Pfam" id="PF12697"/>
    </source>
</evidence>
<accession>A0A6P1ZKB0</accession>
<comment type="caution">
    <text evidence="2">The sequence shown here is derived from an EMBL/GenBank/DDBJ whole genome shotgun (WGS) entry which is preliminary data.</text>
</comment>
<sequence length="242" mass="26659">MANFLLIHGAFQGGWVWSETAAALRELGHDVHSPTLSGCGHLHHSMRRGLDLNTYIQDMANYILFGELSQVTIVASSFAGMICGALAMRTPHLVRRAVYLDALIPESNRSFVETAGESFHHMLEAHRLKGGRIQPWPLQVFGVDADKADWFRPRLCDFPEAAFRTPFPGEFDPLSVDSVYIVCQRTPSPFIRAMASKAERYGWPVLPLDSGHCPMASCPRRLASLLGATARMESPEPAGLAA</sequence>
<dbReference type="Pfam" id="PF12697">
    <property type="entry name" value="Abhydrolase_6"/>
    <property type="match status" value="1"/>
</dbReference>
<reference evidence="2 3" key="1">
    <citation type="submission" date="2018-06" db="EMBL/GenBank/DDBJ databases">
        <title>Complete genome of Desulfovibrio marinus P48SEP.</title>
        <authorList>
            <person name="Crispim J.S."/>
            <person name="Vidigal P.M.P."/>
            <person name="Silva L.C.F."/>
            <person name="Araujo L.C."/>
            <person name="Laguardia C.N."/>
            <person name="Dias R.S."/>
            <person name="Sousa M.P."/>
            <person name="Paula S.O."/>
            <person name="Silva C."/>
        </authorList>
    </citation>
    <scope>NUCLEOTIDE SEQUENCE [LARGE SCALE GENOMIC DNA]</scope>
    <source>
        <strain evidence="2 3">P48SEP</strain>
    </source>
</reference>
<name>A0A6P1ZKB0_9BACT</name>
<dbReference type="Gene3D" id="3.40.50.1820">
    <property type="entry name" value="alpha/beta hydrolase"/>
    <property type="match status" value="1"/>
</dbReference>
<dbReference type="InterPro" id="IPR029058">
    <property type="entry name" value="AB_hydrolase_fold"/>
</dbReference>
<dbReference type="SUPFAM" id="SSF53474">
    <property type="entry name" value="alpha/beta-Hydrolases"/>
    <property type="match status" value="1"/>
</dbReference>
<dbReference type="InterPro" id="IPR000073">
    <property type="entry name" value="AB_hydrolase_1"/>
</dbReference>
<dbReference type="PANTHER" id="PTHR10992:SF1086">
    <property type="entry name" value="AB HYDROLASE-1 DOMAIN-CONTAINING PROTEIN"/>
    <property type="match status" value="1"/>
</dbReference>
<evidence type="ECO:0000313" key="2">
    <source>
        <dbReference type="EMBL" id="TVM33797.1"/>
    </source>
</evidence>
<dbReference type="GO" id="GO:0080032">
    <property type="term" value="F:methyl jasmonate esterase activity"/>
    <property type="evidence" value="ECO:0007669"/>
    <property type="project" value="TreeGrafter"/>
</dbReference>
<dbReference type="AlphaFoldDB" id="A0A6P1ZKB0"/>
<dbReference type="RefSeq" id="WP_144305463.1">
    <property type="nucleotide sequence ID" value="NZ_QMIF01000006.1"/>
</dbReference>
<dbReference type="EMBL" id="QMIF01000006">
    <property type="protein sequence ID" value="TVM33797.1"/>
    <property type="molecule type" value="Genomic_DNA"/>
</dbReference>
<dbReference type="OrthoDB" id="9112061at2"/>